<dbReference type="WBParaSite" id="L893_g16711.t2">
    <property type="protein sequence ID" value="L893_g16711.t2"/>
    <property type="gene ID" value="L893_g16711"/>
</dbReference>
<sequence>MVAHLVPILFVCLAATVQCVDKLTLADLLAASDSQVDRKVVELSFRLADVDNDKQLDAKEARQATLIGMQLSQAKGGEISDGDKKEDRLIDVPDSEKLLEHPERITESEVNRLRSNLQLLSEVENGNEAPTNAPIPLLADSLTLEEMKP</sequence>
<keyword evidence="1" id="KW-0732">Signal</keyword>
<evidence type="ECO:0000313" key="2">
    <source>
        <dbReference type="Proteomes" id="UP000095287"/>
    </source>
</evidence>
<dbReference type="AlphaFoldDB" id="A0A1I7YIR0"/>
<feature type="signal peptide" evidence="1">
    <location>
        <begin position="1"/>
        <end position="19"/>
    </location>
</feature>
<accession>A0A1I7YIR0</accession>
<organism evidence="2 3">
    <name type="scientific">Steinernema glaseri</name>
    <dbReference type="NCBI Taxonomy" id="37863"/>
    <lineage>
        <taxon>Eukaryota</taxon>
        <taxon>Metazoa</taxon>
        <taxon>Ecdysozoa</taxon>
        <taxon>Nematoda</taxon>
        <taxon>Chromadorea</taxon>
        <taxon>Rhabditida</taxon>
        <taxon>Tylenchina</taxon>
        <taxon>Panagrolaimomorpha</taxon>
        <taxon>Strongyloidoidea</taxon>
        <taxon>Steinernematidae</taxon>
        <taxon>Steinernema</taxon>
    </lineage>
</organism>
<reference evidence="3" key="1">
    <citation type="submission" date="2016-11" db="UniProtKB">
        <authorList>
            <consortium name="WormBaseParasite"/>
        </authorList>
    </citation>
    <scope>IDENTIFICATION</scope>
</reference>
<feature type="chain" id="PRO_5009312292" evidence="1">
    <location>
        <begin position="20"/>
        <end position="149"/>
    </location>
</feature>
<keyword evidence="2" id="KW-1185">Reference proteome</keyword>
<name>A0A1I7YIR0_9BILA</name>
<dbReference type="Proteomes" id="UP000095287">
    <property type="component" value="Unplaced"/>
</dbReference>
<proteinExistence type="predicted"/>
<evidence type="ECO:0000313" key="3">
    <source>
        <dbReference type="WBParaSite" id="L893_g16711.t2"/>
    </source>
</evidence>
<evidence type="ECO:0000256" key="1">
    <source>
        <dbReference type="SAM" id="SignalP"/>
    </source>
</evidence>
<protein>
    <submittedName>
        <fullName evidence="3">EF-hand domain-containing protein</fullName>
    </submittedName>
</protein>